<dbReference type="EMBL" id="BAAAPU010000007">
    <property type="protein sequence ID" value="GAA1980326.1"/>
    <property type="molecule type" value="Genomic_DNA"/>
</dbReference>
<evidence type="ECO:0000259" key="2">
    <source>
        <dbReference type="Pfam" id="PF13460"/>
    </source>
</evidence>
<dbReference type="Pfam" id="PF13460">
    <property type="entry name" value="NAD_binding_10"/>
    <property type="match status" value="1"/>
</dbReference>
<gene>
    <name evidence="3" type="ORF">GCM10009817_21460</name>
</gene>
<name>A0ABN2S4M3_9MICO</name>
<evidence type="ECO:0000256" key="1">
    <source>
        <dbReference type="SAM" id="MobiDB-lite"/>
    </source>
</evidence>
<dbReference type="InterPro" id="IPR036291">
    <property type="entry name" value="NAD(P)-bd_dom_sf"/>
</dbReference>
<comment type="caution">
    <text evidence="3">The sequence shown here is derived from an EMBL/GenBank/DDBJ whole genome shotgun (WGS) entry which is preliminary data.</text>
</comment>
<evidence type="ECO:0000313" key="3">
    <source>
        <dbReference type="EMBL" id="GAA1980326.1"/>
    </source>
</evidence>
<organism evidence="3 4">
    <name type="scientific">Terrabacter lapilli</name>
    <dbReference type="NCBI Taxonomy" id="436231"/>
    <lineage>
        <taxon>Bacteria</taxon>
        <taxon>Bacillati</taxon>
        <taxon>Actinomycetota</taxon>
        <taxon>Actinomycetes</taxon>
        <taxon>Micrococcales</taxon>
        <taxon>Intrasporangiaceae</taxon>
        <taxon>Terrabacter</taxon>
    </lineage>
</organism>
<dbReference type="InterPro" id="IPR051207">
    <property type="entry name" value="ComplexI_NDUFA9_subunit"/>
</dbReference>
<sequence>MRVAVVGASGYVGSRLVPELLRRGHDVVATHHRSPATAYPWAGDVEWRRVDVQDEERVLEALEGVDAICYLVHGLDDEDFMRLDRQAADNVAYAAGAVGATRLVYFSGIVPDLPAAELSDHLLSRLEVEEVLAAAECSVLTLRASMVIGAGSTSFEVMRQMSHRLGVVQTVPAWMGGSVIQPVAVADAVWFLAEALERPDATGHLDVVGPDRLSYVALLRTYAARARLLRLQLPVWLAPVGAVARVAGALVDVPSGTVRSLIPSLGHDMVGRLDAADVLGEPPGGRLAVADAVTRSLATSRAGDGASDGASVEGDPQAPSVGDPGWARHRSVLSWVGARAWSAAWSAVRG</sequence>
<dbReference type="PANTHER" id="PTHR12126">
    <property type="entry name" value="NADH-UBIQUINONE OXIDOREDUCTASE 39 KDA SUBUNIT-RELATED"/>
    <property type="match status" value="1"/>
</dbReference>
<reference evidence="3 4" key="1">
    <citation type="journal article" date="2019" name="Int. J. Syst. Evol. Microbiol.">
        <title>The Global Catalogue of Microorganisms (GCM) 10K type strain sequencing project: providing services to taxonomists for standard genome sequencing and annotation.</title>
        <authorList>
            <consortium name="The Broad Institute Genomics Platform"/>
            <consortium name="The Broad Institute Genome Sequencing Center for Infectious Disease"/>
            <person name="Wu L."/>
            <person name="Ma J."/>
        </authorList>
    </citation>
    <scope>NUCLEOTIDE SEQUENCE [LARGE SCALE GENOMIC DNA]</scope>
    <source>
        <strain evidence="3 4">JCM 15628</strain>
    </source>
</reference>
<dbReference type="PANTHER" id="PTHR12126:SF11">
    <property type="entry name" value="NADH DEHYDROGENASE [UBIQUINONE] 1 ALPHA SUBCOMPLEX SUBUNIT 9, MITOCHONDRIAL"/>
    <property type="match status" value="1"/>
</dbReference>
<accession>A0ABN2S4M3</accession>
<dbReference type="SUPFAM" id="SSF51735">
    <property type="entry name" value="NAD(P)-binding Rossmann-fold domains"/>
    <property type="match status" value="1"/>
</dbReference>
<dbReference type="InterPro" id="IPR016040">
    <property type="entry name" value="NAD(P)-bd_dom"/>
</dbReference>
<evidence type="ECO:0000313" key="4">
    <source>
        <dbReference type="Proteomes" id="UP001500013"/>
    </source>
</evidence>
<dbReference type="Gene3D" id="3.40.50.720">
    <property type="entry name" value="NAD(P)-binding Rossmann-like Domain"/>
    <property type="match status" value="1"/>
</dbReference>
<proteinExistence type="predicted"/>
<dbReference type="RefSeq" id="WP_344061755.1">
    <property type="nucleotide sequence ID" value="NZ_BAAAPU010000007.1"/>
</dbReference>
<feature type="domain" description="NAD(P)-binding" evidence="2">
    <location>
        <begin position="7"/>
        <end position="110"/>
    </location>
</feature>
<protein>
    <recommendedName>
        <fullName evidence="2">NAD(P)-binding domain-containing protein</fullName>
    </recommendedName>
</protein>
<keyword evidence="4" id="KW-1185">Reference proteome</keyword>
<feature type="region of interest" description="Disordered" evidence="1">
    <location>
        <begin position="300"/>
        <end position="325"/>
    </location>
</feature>
<dbReference type="Proteomes" id="UP001500013">
    <property type="component" value="Unassembled WGS sequence"/>
</dbReference>